<dbReference type="InterPro" id="IPR002379">
    <property type="entry name" value="ATPase_proteolipid_c-like_dom"/>
</dbReference>
<evidence type="ECO:0000256" key="5">
    <source>
        <dbReference type="SAM" id="Phobius"/>
    </source>
</evidence>
<evidence type="ECO:0000256" key="1">
    <source>
        <dbReference type="ARBA" id="ARBA00004141"/>
    </source>
</evidence>
<gene>
    <name evidence="7" type="ORF">HZF24_17965</name>
</gene>
<proteinExistence type="predicted"/>
<feature type="transmembrane region" description="Helical" evidence="5">
    <location>
        <begin position="82"/>
        <end position="110"/>
    </location>
</feature>
<dbReference type="RefSeq" id="WP_179239756.1">
    <property type="nucleotide sequence ID" value="NZ_JACBNQ010000038.1"/>
</dbReference>
<dbReference type="EMBL" id="JACBNQ010000038">
    <property type="protein sequence ID" value="NYB76037.1"/>
    <property type="molecule type" value="Genomic_DNA"/>
</dbReference>
<dbReference type="Pfam" id="PF00137">
    <property type="entry name" value="ATP-synt_C"/>
    <property type="match status" value="1"/>
</dbReference>
<dbReference type="CDD" id="cd18120">
    <property type="entry name" value="ATP-synt_Vo_Ao_c"/>
    <property type="match status" value="1"/>
</dbReference>
<evidence type="ECO:0000256" key="3">
    <source>
        <dbReference type="ARBA" id="ARBA00022989"/>
    </source>
</evidence>
<reference evidence="7" key="1">
    <citation type="submission" date="2020-07" db="EMBL/GenBank/DDBJ databases">
        <title>Genomic analysis of a strain of Sedimentibacter Hydroxybenzoicus DSM7310.</title>
        <authorList>
            <person name="Ma S."/>
        </authorList>
    </citation>
    <scope>NUCLEOTIDE SEQUENCE</scope>
    <source>
        <strain evidence="7">DSM 7310</strain>
    </source>
</reference>
<feature type="transmembrane region" description="Helical" evidence="5">
    <location>
        <begin position="36"/>
        <end position="62"/>
    </location>
</feature>
<dbReference type="InterPro" id="IPR035921">
    <property type="entry name" value="F/V-ATP_Csub_sf"/>
</dbReference>
<keyword evidence="4 5" id="KW-0472">Membrane</keyword>
<comment type="subcellular location">
    <subcellularLocation>
        <location evidence="1">Membrane</location>
        <topology evidence="1">Multi-pass membrane protein</topology>
    </subcellularLocation>
</comment>
<feature type="domain" description="V-ATPase proteolipid subunit C-like" evidence="6">
    <location>
        <begin position="83"/>
        <end position="142"/>
    </location>
</feature>
<dbReference type="GO" id="GO:0015078">
    <property type="term" value="F:proton transmembrane transporter activity"/>
    <property type="evidence" value="ECO:0007669"/>
    <property type="project" value="InterPro"/>
</dbReference>
<dbReference type="Gene3D" id="1.20.120.610">
    <property type="entry name" value="lithium bound rotor ring of v- atpase"/>
    <property type="match status" value="1"/>
</dbReference>
<feature type="transmembrane region" description="Helical" evidence="5">
    <location>
        <begin position="6"/>
        <end position="24"/>
    </location>
</feature>
<organism evidence="7 8">
    <name type="scientific">Sedimentibacter hydroxybenzoicus DSM 7310</name>
    <dbReference type="NCBI Taxonomy" id="1123245"/>
    <lineage>
        <taxon>Bacteria</taxon>
        <taxon>Bacillati</taxon>
        <taxon>Bacillota</taxon>
        <taxon>Tissierellia</taxon>
        <taxon>Sedimentibacter</taxon>
    </lineage>
</organism>
<evidence type="ECO:0000256" key="4">
    <source>
        <dbReference type="ARBA" id="ARBA00023136"/>
    </source>
</evidence>
<keyword evidence="8" id="KW-1185">Reference proteome</keyword>
<feature type="transmembrane region" description="Helical" evidence="5">
    <location>
        <begin position="122"/>
        <end position="144"/>
    </location>
</feature>
<dbReference type="SUPFAM" id="SSF81333">
    <property type="entry name" value="F1F0 ATP synthase subunit C"/>
    <property type="match status" value="1"/>
</dbReference>
<evidence type="ECO:0000259" key="6">
    <source>
        <dbReference type="Pfam" id="PF00137"/>
    </source>
</evidence>
<evidence type="ECO:0000313" key="8">
    <source>
        <dbReference type="Proteomes" id="UP000611629"/>
    </source>
</evidence>
<name>A0A974BNF4_SEDHY</name>
<keyword evidence="2 5" id="KW-0812">Transmembrane</keyword>
<dbReference type="GO" id="GO:0033177">
    <property type="term" value="C:proton-transporting two-sector ATPase complex, proton-transporting domain"/>
    <property type="evidence" value="ECO:0007669"/>
    <property type="project" value="InterPro"/>
</dbReference>
<accession>A0A974BNF4</accession>
<sequence>MQILSILLAAAISAGTIIYGYKSMKKGKKGSIKKAILTTVSAFSLVMLGAIISTITGGNAFAETVTEAAASAGISMGEGFKYLAAALSTGLATIGTGLAVGSVGSSAVGAVSEDASILGKTLIFVGMAEGIAIYGMIISILILFV</sequence>
<dbReference type="AlphaFoldDB" id="A0A974BNF4"/>
<evidence type="ECO:0000313" key="7">
    <source>
        <dbReference type="EMBL" id="NYB76037.1"/>
    </source>
</evidence>
<comment type="caution">
    <text evidence="7">The sequence shown here is derived from an EMBL/GenBank/DDBJ whole genome shotgun (WGS) entry which is preliminary data.</text>
</comment>
<dbReference type="Proteomes" id="UP000611629">
    <property type="component" value="Unassembled WGS sequence"/>
</dbReference>
<evidence type="ECO:0000256" key="2">
    <source>
        <dbReference type="ARBA" id="ARBA00022692"/>
    </source>
</evidence>
<keyword evidence="3 5" id="KW-1133">Transmembrane helix</keyword>
<protein>
    <submittedName>
        <fullName evidence="7">ATPase</fullName>
    </submittedName>
</protein>